<dbReference type="Pfam" id="PF00271">
    <property type="entry name" value="Helicase_C"/>
    <property type="match status" value="1"/>
</dbReference>
<dbReference type="Pfam" id="PF13401">
    <property type="entry name" value="AAA_22"/>
    <property type="match status" value="1"/>
</dbReference>
<keyword evidence="3" id="KW-0547">Nucleotide-binding</keyword>
<evidence type="ECO:0000256" key="5">
    <source>
        <dbReference type="ARBA" id="ARBA00022806"/>
    </source>
</evidence>
<dbReference type="PANTHER" id="PTHR18934:SF136">
    <property type="entry name" value="ATP-DEPENDENT RNA HELICASE DHX35-RELATED"/>
    <property type="match status" value="1"/>
</dbReference>
<dbReference type="PANTHER" id="PTHR18934">
    <property type="entry name" value="ATP-DEPENDENT RNA HELICASE"/>
    <property type="match status" value="1"/>
</dbReference>
<accession>A0A9W8HYE1</accession>
<gene>
    <name evidence="11" type="ORF">H4R20_004033</name>
</gene>
<organism evidence="11 12">
    <name type="scientific">Coemansia guatemalensis</name>
    <dbReference type="NCBI Taxonomy" id="2761395"/>
    <lineage>
        <taxon>Eukaryota</taxon>
        <taxon>Fungi</taxon>
        <taxon>Fungi incertae sedis</taxon>
        <taxon>Zoopagomycota</taxon>
        <taxon>Kickxellomycotina</taxon>
        <taxon>Kickxellomycetes</taxon>
        <taxon>Kickxellales</taxon>
        <taxon>Kickxellaceae</taxon>
        <taxon>Coemansia</taxon>
    </lineage>
</organism>
<evidence type="ECO:0000256" key="7">
    <source>
        <dbReference type="ARBA" id="ARBA00047984"/>
    </source>
</evidence>
<comment type="catalytic activity">
    <reaction evidence="7">
        <text>ATP + H2O = ADP + phosphate + H(+)</text>
        <dbReference type="Rhea" id="RHEA:13065"/>
        <dbReference type="ChEBI" id="CHEBI:15377"/>
        <dbReference type="ChEBI" id="CHEBI:15378"/>
        <dbReference type="ChEBI" id="CHEBI:30616"/>
        <dbReference type="ChEBI" id="CHEBI:43474"/>
        <dbReference type="ChEBI" id="CHEBI:456216"/>
        <dbReference type="EC" id="3.6.4.13"/>
    </reaction>
</comment>
<sequence length="688" mass="76040">MSTKRRRVLTAEPDHGVSQPDSESGFIRSYYGDAGLDSATRKMLIYEQRRRLPAFKHRMQLLYAVENNPVTVIVGEPGSGKSTQLPQYLYESGWAADGKKIACTQPRRVAAAMLAQRVSEEMGVELGTTVGYSVRFSDASDPQMTRIKYLTDGTLIRECLADPLLSAYSVVMVDEAQDRSIATDTLLALLKKILHKRKADLRVIISSATLDAEGFRSFFEKDSSIIVSISGQPFPVDTQYLAAPCENYLACAAETVVNIHEKEAPGDILVFLPGKDAILTVLAELEEQQYGNHRLESLLLLPMYAGISASDQKVVFDLAQKGMRKVILSTNVAETSVTIDGVVYVVDCGLVKQRVFDVATGIDRLVTRTISRSSAKQRAGRAGRTQSGKVYRLYTHEAFNSSLFTQHDVPEISRLSLATMVLTLKALGVSNLVRFDYFQPPPPELLSQALEMLAGLGAIDMQSGLLTADLGLHLAELPLDPPLGVCLLNSVAKFACVREAVGAVAMLSLGDSPFVIPSGRRSEALEDRREFIAQEGDVLTLVNVLLGYQETPVRVRQQWCHLHFLNPRLLDQAARISRQLESYLVRMGHRDSLRISCGRDFALLQKCLVSGFFTNVARLDKLDGRYRLIRSGQIIDIHPSSVYFSMDAKPDYVAFASAMDTTKLYMQGITAIDPGWLTEIAPHYFSIK</sequence>
<name>A0A9W8HYE1_9FUNG</name>
<evidence type="ECO:0000256" key="1">
    <source>
        <dbReference type="ARBA" id="ARBA00008792"/>
    </source>
</evidence>
<protein>
    <recommendedName>
        <fullName evidence="2">RNA helicase</fullName>
        <ecNumber evidence="2">3.6.4.13</ecNumber>
    </recommendedName>
</protein>
<dbReference type="SMART" id="SM00490">
    <property type="entry name" value="HELICc"/>
    <property type="match status" value="1"/>
</dbReference>
<dbReference type="Gene3D" id="3.40.50.300">
    <property type="entry name" value="P-loop containing nucleotide triphosphate hydrolases"/>
    <property type="match status" value="2"/>
</dbReference>
<dbReference type="GO" id="GO:0003723">
    <property type="term" value="F:RNA binding"/>
    <property type="evidence" value="ECO:0007669"/>
    <property type="project" value="TreeGrafter"/>
</dbReference>
<evidence type="ECO:0000256" key="2">
    <source>
        <dbReference type="ARBA" id="ARBA00012552"/>
    </source>
</evidence>
<evidence type="ECO:0000259" key="9">
    <source>
        <dbReference type="PROSITE" id="PS51192"/>
    </source>
</evidence>
<dbReference type="FunFam" id="3.40.50.300:FF:000578">
    <property type="entry name" value="probable ATP-dependent RNA helicase DHX35"/>
    <property type="match status" value="1"/>
</dbReference>
<dbReference type="Pfam" id="PF21010">
    <property type="entry name" value="HA2_C"/>
    <property type="match status" value="1"/>
</dbReference>
<feature type="domain" description="Helicase C-terminal" evidence="10">
    <location>
        <begin position="252"/>
        <end position="428"/>
    </location>
</feature>
<keyword evidence="12" id="KW-1185">Reference proteome</keyword>
<dbReference type="SMART" id="SM00847">
    <property type="entry name" value="HA2"/>
    <property type="match status" value="1"/>
</dbReference>
<dbReference type="PROSITE" id="PS51192">
    <property type="entry name" value="HELICASE_ATP_BIND_1"/>
    <property type="match status" value="1"/>
</dbReference>
<dbReference type="InterPro" id="IPR027417">
    <property type="entry name" value="P-loop_NTPase"/>
</dbReference>
<dbReference type="GO" id="GO:0016887">
    <property type="term" value="F:ATP hydrolysis activity"/>
    <property type="evidence" value="ECO:0007669"/>
    <property type="project" value="InterPro"/>
</dbReference>
<dbReference type="EC" id="3.6.4.13" evidence="2"/>
<dbReference type="InterPro" id="IPR007502">
    <property type="entry name" value="Helicase-assoc_dom"/>
</dbReference>
<keyword evidence="4" id="KW-0378">Hydrolase</keyword>
<feature type="region of interest" description="Disordered" evidence="8">
    <location>
        <begin position="1"/>
        <end position="23"/>
    </location>
</feature>
<dbReference type="SUPFAM" id="SSF52540">
    <property type="entry name" value="P-loop containing nucleoside triphosphate hydrolases"/>
    <property type="match status" value="1"/>
</dbReference>
<dbReference type="InterPro" id="IPR049945">
    <property type="entry name" value="AAA_22"/>
</dbReference>
<dbReference type="GO" id="GO:0003724">
    <property type="term" value="F:RNA helicase activity"/>
    <property type="evidence" value="ECO:0007669"/>
    <property type="project" value="UniProtKB-EC"/>
</dbReference>
<dbReference type="InterPro" id="IPR014001">
    <property type="entry name" value="Helicase_ATP-bd"/>
</dbReference>
<dbReference type="InterPro" id="IPR011709">
    <property type="entry name" value="DEAD-box_helicase_OB_fold"/>
</dbReference>
<dbReference type="SMART" id="SM00487">
    <property type="entry name" value="DEXDc"/>
    <property type="match status" value="1"/>
</dbReference>
<proteinExistence type="inferred from homology"/>
<dbReference type="Proteomes" id="UP001140094">
    <property type="component" value="Unassembled WGS sequence"/>
</dbReference>
<evidence type="ECO:0000313" key="11">
    <source>
        <dbReference type="EMBL" id="KAJ2800502.1"/>
    </source>
</evidence>
<reference evidence="11" key="1">
    <citation type="submission" date="2022-07" db="EMBL/GenBank/DDBJ databases">
        <title>Phylogenomic reconstructions and comparative analyses of Kickxellomycotina fungi.</title>
        <authorList>
            <person name="Reynolds N.K."/>
            <person name="Stajich J.E."/>
            <person name="Barry K."/>
            <person name="Grigoriev I.V."/>
            <person name="Crous P."/>
            <person name="Smith M.E."/>
        </authorList>
    </citation>
    <scope>NUCLEOTIDE SEQUENCE</scope>
    <source>
        <strain evidence="11">NRRL 1565</strain>
    </source>
</reference>
<evidence type="ECO:0000259" key="10">
    <source>
        <dbReference type="PROSITE" id="PS51194"/>
    </source>
</evidence>
<evidence type="ECO:0000256" key="6">
    <source>
        <dbReference type="ARBA" id="ARBA00022840"/>
    </source>
</evidence>
<evidence type="ECO:0000256" key="8">
    <source>
        <dbReference type="SAM" id="MobiDB-lite"/>
    </source>
</evidence>
<feature type="domain" description="Helicase ATP-binding" evidence="9">
    <location>
        <begin position="62"/>
        <end position="228"/>
    </location>
</feature>
<evidence type="ECO:0000313" key="12">
    <source>
        <dbReference type="Proteomes" id="UP001140094"/>
    </source>
</evidence>
<keyword evidence="6" id="KW-0067">ATP-binding</keyword>
<dbReference type="PROSITE" id="PS51194">
    <property type="entry name" value="HELICASE_CTER"/>
    <property type="match status" value="1"/>
</dbReference>
<dbReference type="OrthoDB" id="10253254at2759"/>
<comment type="similarity">
    <text evidence="1">Belongs to the DEAD box helicase family. DEAH subfamily.</text>
</comment>
<evidence type="ECO:0000256" key="4">
    <source>
        <dbReference type="ARBA" id="ARBA00022801"/>
    </source>
</evidence>
<comment type="caution">
    <text evidence="11">The sequence shown here is derived from an EMBL/GenBank/DDBJ whole genome shotgun (WGS) entry which is preliminary data.</text>
</comment>
<dbReference type="AlphaFoldDB" id="A0A9W8HYE1"/>
<dbReference type="CDD" id="cd18791">
    <property type="entry name" value="SF2_C_RHA"/>
    <property type="match status" value="1"/>
</dbReference>
<dbReference type="EMBL" id="JANBUO010000973">
    <property type="protein sequence ID" value="KAJ2800502.1"/>
    <property type="molecule type" value="Genomic_DNA"/>
</dbReference>
<dbReference type="InterPro" id="IPR001650">
    <property type="entry name" value="Helicase_C-like"/>
</dbReference>
<dbReference type="Pfam" id="PF07717">
    <property type="entry name" value="OB_NTP_bind"/>
    <property type="match status" value="1"/>
</dbReference>
<keyword evidence="5" id="KW-0347">Helicase</keyword>
<dbReference type="GO" id="GO:0005524">
    <property type="term" value="F:ATP binding"/>
    <property type="evidence" value="ECO:0007669"/>
    <property type="project" value="UniProtKB-KW"/>
</dbReference>
<evidence type="ECO:0000256" key="3">
    <source>
        <dbReference type="ARBA" id="ARBA00022741"/>
    </source>
</evidence>
<dbReference type="Gene3D" id="1.20.120.1080">
    <property type="match status" value="1"/>
</dbReference>